<feature type="transmembrane region" description="Helical" evidence="2">
    <location>
        <begin position="28"/>
        <end position="49"/>
    </location>
</feature>
<dbReference type="Proteomes" id="UP000612055">
    <property type="component" value="Unassembled WGS sequence"/>
</dbReference>
<accession>A0A836BV81</accession>
<evidence type="ECO:0000313" key="3">
    <source>
        <dbReference type="EMBL" id="KAG2490361.1"/>
    </source>
</evidence>
<dbReference type="EMBL" id="JAEHOE010000062">
    <property type="protein sequence ID" value="KAG2490361.1"/>
    <property type="molecule type" value="Genomic_DNA"/>
</dbReference>
<proteinExistence type="predicted"/>
<comment type="caution">
    <text evidence="3">The sequence shown here is derived from an EMBL/GenBank/DDBJ whole genome shotgun (WGS) entry which is preliminary data.</text>
</comment>
<evidence type="ECO:0000256" key="2">
    <source>
        <dbReference type="SAM" id="Phobius"/>
    </source>
</evidence>
<protein>
    <submittedName>
        <fullName evidence="3">Uncharacterized protein</fullName>
    </submittedName>
</protein>
<evidence type="ECO:0000256" key="1">
    <source>
        <dbReference type="SAM" id="MobiDB-lite"/>
    </source>
</evidence>
<organism evidence="3 4">
    <name type="scientific">Edaphochlamys debaryana</name>
    <dbReference type="NCBI Taxonomy" id="47281"/>
    <lineage>
        <taxon>Eukaryota</taxon>
        <taxon>Viridiplantae</taxon>
        <taxon>Chlorophyta</taxon>
        <taxon>core chlorophytes</taxon>
        <taxon>Chlorophyceae</taxon>
        <taxon>CS clade</taxon>
        <taxon>Chlamydomonadales</taxon>
        <taxon>Chlamydomonadales incertae sedis</taxon>
        <taxon>Edaphochlamys</taxon>
    </lineage>
</organism>
<sequence>MCYYNSLCRDIYDNVGTGYTACVQRSEYSWWGVWFTFFVVVCTPMLIGADAANKYGSCMQGFIAACMSVTMIDLSIARNRMDDGVNARDILVTLLDMLNLTPSMRQQIQDKDQDFQTAWKVVFAGFIVSTVAMGLMLFGISAAMDDTPAPSTHQHSEEKAQAANQA</sequence>
<name>A0A836BV81_9CHLO</name>
<gene>
    <name evidence="3" type="ORF">HYH03_011163</name>
</gene>
<feature type="region of interest" description="Disordered" evidence="1">
    <location>
        <begin position="147"/>
        <end position="166"/>
    </location>
</feature>
<keyword evidence="2" id="KW-1133">Transmembrane helix</keyword>
<dbReference type="AlphaFoldDB" id="A0A836BV81"/>
<evidence type="ECO:0000313" key="4">
    <source>
        <dbReference type="Proteomes" id="UP000612055"/>
    </source>
</evidence>
<reference evidence="3" key="1">
    <citation type="journal article" date="2020" name="bioRxiv">
        <title>Comparative genomics of Chlamydomonas.</title>
        <authorList>
            <person name="Craig R.J."/>
            <person name="Hasan A.R."/>
            <person name="Ness R.W."/>
            <person name="Keightley P.D."/>
        </authorList>
    </citation>
    <scope>NUCLEOTIDE SEQUENCE</scope>
    <source>
        <strain evidence="3">CCAP 11/70</strain>
    </source>
</reference>
<feature type="transmembrane region" description="Helical" evidence="2">
    <location>
        <begin position="121"/>
        <end position="144"/>
    </location>
</feature>
<keyword evidence="2" id="KW-0472">Membrane</keyword>
<keyword evidence="4" id="KW-1185">Reference proteome</keyword>
<keyword evidence="2" id="KW-0812">Transmembrane</keyword>